<accession>A0ABR1G8J4</accession>
<dbReference type="Proteomes" id="UP001363151">
    <property type="component" value="Unassembled WGS sequence"/>
</dbReference>
<evidence type="ECO:0000313" key="2">
    <source>
        <dbReference type="EMBL" id="KAK7249627.1"/>
    </source>
</evidence>
<evidence type="ECO:0000256" key="1">
    <source>
        <dbReference type="SAM" id="Phobius"/>
    </source>
</evidence>
<keyword evidence="1" id="KW-0812">Transmembrane</keyword>
<gene>
    <name evidence="2" type="ORF">SO694_00004134</name>
</gene>
<comment type="caution">
    <text evidence="2">The sequence shown here is derived from an EMBL/GenBank/DDBJ whole genome shotgun (WGS) entry which is preliminary data.</text>
</comment>
<protein>
    <submittedName>
        <fullName evidence="2">Uncharacterized protein</fullName>
    </submittedName>
</protein>
<organism evidence="2 3">
    <name type="scientific">Aureococcus anophagefferens</name>
    <name type="common">Harmful bloom alga</name>
    <dbReference type="NCBI Taxonomy" id="44056"/>
    <lineage>
        <taxon>Eukaryota</taxon>
        <taxon>Sar</taxon>
        <taxon>Stramenopiles</taxon>
        <taxon>Ochrophyta</taxon>
        <taxon>Pelagophyceae</taxon>
        <taxon>Pelagomonadales</taxon>
        <taxon>Pelagomonadaceae</taxon>
        <taxon>Aureococcus</taxon>
    </lineage>
</organism>
<dbReference type="EMBL" id="JBBJCI010000040">
    <property type="protein sequence ID" value="KAK7249627.1"/>
    <property type="molecule type" value="Genomic_DNA"/>
</dbReference>
<proteinExistence type="predicted"/>
<reference evidence="2 3" key="1">
    <citation type="submission" date="2024-03" db="EMBL/GenBank/DDBJ databases">
        <title>Aureococcus anophagefferens CCMP1851 and Kratosvirus quantuckense: Draft genome of a second virus-susceptible host strain in the model system.</title>
        <authorList>
            <person name="Chase E."/>
            <person name="Truchon A.R."/>
            <person name="Schepens W."/>
            <person name="Wilhelm S.W."/>
        </authorList>
    </citation>
    <scope>NUCLEOTIDE SEQUENCE [LARGE SCALE GENOMIC DNA]</scope>
    <source>
        <strain evidence="2 3">CCMP1851</strain>
    </source>
</reference>
<feature type="transmembrane region" description="Helical" evidence="1">
    <location>
        <begin position="20"/>
        <end position="39"/>
    </location>
</feature>
<evidence type="ECO:0000313" key="3">
    <source>
        <dbReference type="Proteomes" id="UP001363151"/>
    </source>
</evidence>
<sequence>MTRLEGYEQIIGGDNLAIRAARAVAGSVLLLCLSVGLLSAAPTEFLWSGAPSLSAVDFAAFLDVVNARRPYANASEWRVGKVAHAIHANSGGQIQEFLSAYVCSEAGDCASDLGCGALRAMCSVRVPWDGASSDDDAADADRRGAVNTGSSTAGLHFVDAPRLNDLNYPNATSPKSVDFWVRYFEKQHTSDFDVWSHSKIQLFASNLSAFVGPLADLPTFERVSADPDGARVAHVGVSVAGRVVEFVGPAASLGESWTAPAWAEAECPAAHALVSSLAELEDAGGAAVDDATAFKGSQGPSLVGLGVVSADPTASSARPLYESLRTISAAEIALLPSAPSCAVVEVAWPSMPHFAARFVSNGAAPAGEYAVADLEGAIQADHDAFLTGRRGSWDRWLDQHLGLWYAGGEEKCDALISDLHADLEAAGVPFAERQQADALLVYAGFGYGAGALAVEYQFADCAADAPSECACDASNNDGLFEATTGDTCWALGDDWCA</sequence>
<keyword evidence="1" id="KW-1133">Transmembrane helix</keyword>
<keyword evidence="3" id="KW-1185">Reference proteome</keyword>
<keyword evidence="1" id="KW-0472">Membrane</keyword>
<name>A0ABR1G8J4_AURAN</name>